<protein>
    <submittedName>
        <fullName evidence="2">Uncharacterized protein</fullName>
    </submittedName>
</protein>
<accession>A0A919RKA2</accession>
<organism evidence="2 3">
    <name type="scientific">Sinosporangium siamense</name>
    <dbReference type="NCBI Taxonomy" id="1367973"/>
    <lineage>
        <taxon>Bacteria</taxon>
        <taxon>Bacillati</taxon>
        <taxon>Actinomycetota</taxon>
        <taxon>Actinomycetes</taxon>
        <taxon>Streptosporangiales</taxon>
        <taxon>Streptosporangiaceae</taxon>
        <taxon>Sinosporangium</taxon>
    </lineage>
</organism>
<evidence type="ECO:0000256" key="1">
    <source>
        <dbReference type="SAM" id="MobiDB-lite"/>
    </source>
</evidence>
<keyword evidence="3" id="KW-1185">Reference proteome</keyword>
<comment type="caution">
    <text evidence="2">The sequence shown here is derived from an EMBL/GenBank/DDBJ whole genome shotgun (WGS) entry which is preliminary data.</text>
</comment>
<gene>
    <name evidence="2" type="ORF">Ssi02_53990</name>
</gene>
<evidence type="ECO:0000313" key="3">
    <source>
        <dbReference type="Proteomes" id="UP000606172"/>
    </source>
</evidence>
<evidence type="ECO:0000313" key="2">
    <source>
        <dbReference type="EMBL" id="GII95168.1"/>
    </source>
</evidence>
<proteinExistence type="predicted"/>
<sequence>MVDSLANRLQRSVAIDDRQIRLIVASKHFGDEDPVRIKSVLGRGVEKTASATTCSRWASTGRPSRSTSRRSRHLS</sequence>
<name>A0A919RKA2_9ACTN</name>
<dbReference type="EMBL" id="BOOW01000034">
    <property type="protein sequence ID" value="GII95168.1"/>
    <property type="molecule type" value="Genomic_DNA"/>
</dbReference>
<feature type="region of interest" description="Disordered" evidence="1">
    <location>
        <begin position="51"/>
        <end position="75"/>
    </location>
</feature>
<dbReference type="AlphaFoldDB" id="A0A919RKA2"/>
<reference evidence="2" key="1">
    <citation type="submission" date="2021-01" db="EMBL/GenBank/DDBJ databases">
        <title>Whole genome shotgun sequence of Sinosporangium siamense NBRC 109515.</title>
        <authorList>
            <person name="Komaki H."/>
            <person name="Tamura T."/>
        </authorList>
    </citation>
    <scope>NUCLEOTIDE SEQUENCE</scope>
    <source>
        <strain evidence="2">NBRC 109515</strain>
    </source>
</reference>
<dbReference type="Proteomes" id="UP000606172">
    <property type="component" value="Unassembled WGS sequence"/>
</dbReference>